<dbReference type="Proteomes" id="UP001286313">
    <property type="component" value="Unassembled WGS sequence"/>
</dbReference>
<feature type="region of interest" description="Disordered" evidence="1">
    <location>
        <begin position="85"/>
        <end position="147"/>
    </location>
</feature>
<keyword evidence="2" id="KW-0812">Transmembrane</keyword>
<evidence type="ECO:0000256" key="1">
    <source>
        <dbReference type="SAM" id="MobiDB-lite"/>
    </source>
</evidence>
<keyword evidence="2" id="KW-0472">Membrane</keyword>
<dbReference type="Gene3D" id="2.40.50.90">
    <property type="match status" value="1"/>
</dbReference>
<evidence type="ECO:0000313" key="4">
    <source>
        <dbReference type="Proteomes" id="UP001286313"/>
    </source>
</evidence>
<dbReference type="GO" id="GO:0005615">
    <property type="term" value="C:extracellular space"/>
    <property type="evidence" value="ECO:0007669"/>
    <property type="project" value="TreeGrafter"/>
</dbReference>
<reference evidence="3" key="1">
    <citation type="submission" date="2023-10" db="EMBL/GenBank/DDBJ databases">
        <title>Genome assemblies of two species of porcelain crab, Petrolisthes cinctipes and Petrolisthes manimaculis (Anomura: Porcellanidae).</title>
        <authorList>
            <person name="Angst P."/>
        </authorList>
    </citation>
    <scope>NUCLEOTIDE SEQUENCE</scope>
    <source>
        <strain evidence="3">PB745_01</strain>
        <tissue evidence="3">Gill</tissue>
    </source>
</reference>
<comment type="caution">
    <text evidence="3">The sequence shown here is derived from an EMBL/GenBank/DDBJ whole genome shotgun (WGS) entry which is preliminary data.</text>
</comment>
<organism evidence="3 4">
    <name type="scientific">Petrolisthes cinctipes</name>
    <name type="common">Flat porcelain crab</name>
    <dbReference type="NCBI Taxonomy" id="88211"/>
    <lineage>
        <taxon>Eukaryota</taxon>
        <taxon>Metazoa</taxon>
        <taxon>Ecdysozoa</taxon>
        <taxon>Arthropoda</taxon>
        <taxon>Crustacea</taxon>
        <taxon>Multicrustacea</taxon>
        <taxon>Malacostraca</taxon>
        <taxon>Eumalacostraca</taxon>
        <taxon>Eucarida</taxon>
        <taxon>Decapoda</taxon>
        <taxon>Pleocyemata</taxon>
        <taxon>Anomura</taxon>
        <taxon>Galatheoidea</taxon>
        <taxon>Porcellanidae</taxon>
        <taxon>Petrolisthes</taxon>
    </lineage>
</organism>
<evidence type="ECO:0008006" key="5">
    <source>
        <dbReference type="Google" id="ProtNLM"/>
    </source>
</evidence>
<dbReference type="EMBL" id="JAWQEG010001502">
    <property type="protein sequence ID" value="KAK3879037.1"/>
    <property type="molecule type" value="Genomic_DNA"/>
</dbReference>
<evidence type="ECO:0000313" key="3">
    <source>
        <dbReference type="EMBL" id="KAK3879037.1"/>
    </source>
</evidence>
<dbReference type="PANTHER" id="PTHR28434:SF1">
    <property type="entry name" value="PROTEIN C3ORF33"/>
    <property type="match status" value="1"/>
</dbReference>
<feature type="compositionally biased region" description="Low complexity" evidence="1">
    <location>
        <begin position="86"/>
        <end position="99"/>
    </location>
</feature>
<evidence type="ECO:0000256" key="2">
    <source>
        <dbReference type="SAM" id="Phobius"/>
    </source>
</evidence>
<feature type="compositionally biased region" description="Polar residues" evidence="1">
    <location>
        <begin position="118"/>
        <end position="147"/>
    </location>
</feature>
<keyword evidence="2" id="KW-1133">Transmembrane helix</keyword>
<keyword evidence="4" id="KW-1185">Reference proteome</keyword>
<feature type="transmembrane region" description="Helical" evidence="2">
    <location>
        <begin position="33"/>
        <end position="53"/>
    </location>
</feature>
<sequence>MPDDAPQPQPDFYHSASQYFAKFTHLIDSNIRIVQYGVYCVGTVGIVLILHSARAFTKFAHIQDIPKEFITKHVKLHGQVRWVGVTPPTSTPTPTLALPHPTPTPSPSTSTPNPTPSDQSATLRSTSRKNNSLAKENVSIAGSNTAKSLSEDNRGIYEGAGELHPWENNIDPDIVRIDYEEDLQPLYIKVEHTPVIPLLQRKKSDKLLPLQLADIEVNNDGLQAAHSSLMGKRVWFNLISHDLNHDVLNVYIRPVKLLRRRTTNEELVRGGLALAAPMDLSLHADRFYASCYSRIHLAQDQAERQQLGMWKGPEHTHGGYLTRLWGKLRRMLRKS</sequence>
<proteinExistence type="predicted"/>
<protein>
    <recommendedName>
        <fullName evidence="5">TNase-like domain-containing protein</fullName>
    </recommendedName>
</protein>
<dbReference type="InterPro" id="IPR035437">
    <property type="entry name" value="SNase_OB-fold_sf"/>
</dbReference>
<dbReference type="InterPro" id="IPR042421">
    <property type="entry name" value="C3orf33-like"/>
</dbReference>
<dbReference type="PANTHER" id="PTHR28434">
    <property type="entry name" value="PROTEIN C3ORF33"/>
    <property type="match status" value="1"/>
</dbReference>
<dbReference type="SUPFAM" id="SSF50199">
    <property type="entry name" value="Staphylococcal nuclease"/>
    <property type="match status" value="1"/>
</dbReference>
<name>A0AAE1KPU0_PETCI</name>
<gene>
    <name evidence="3" type="ORF">Pcinc_016368</name>
</gene>
<accession>A0AAE1KPU0</accession>
<dbReference type="AlphaFoldDB" id="A0AAE1KPU0"/>